<dbReference type="InterPro" id="IPR004875">
    <property type="entry name" value="DDE_SF_endonuclease_dom"/>
</dbReference>
<evidence type="ECO:0000313" key="2">
    <source>
        <dbReference type="EMBL" id="EGZ23940.1"/>
    </source>
</evidence>
<organism evidence="2 3">
    <name type="scientific">Phytophthora sojae (strain P6497)</name>
    <name type="common">Soybean stem and root rot agent</name>
    <name type="synonym">Phytophthora megasperma f. sp. glycines</name>
    <dbReference type="NCBI Taxonomy" id="1094619"/>
    <lineage>
        <taxon>Eukaryota</taxon>
        <taxon>Sar</taxon>
        <taxon>Stramenopiles</taxon>
        <taxon>Oomycota</taxon>
        <taxon>Peronosporomycetes</taxon>
        <taxon>Peronosporales</taxon>
        <taxon>Peronosporaceae</taxon>
        <taxon>Phytophthora</taxon>
    </lineage>
</organism>
<dbReference type="GO" id="GO:0005634">
    <property type="term" value="C:nucleus"/>
    <property type="evidence" value="ECO:0007669"/>
    <property type="project" value="TreeGrafter"/>
</dbReference>
<dbReference type="Proteomes" id="UP000002640">
    <property type="component" value="Unassembled WGS sequence"/>
</dbReference>
<dbReference type="KEGG" id="psoj:PHYSODRAFT_480573"/>
<dbReference type="PANTHER" id="PTHR19303">
    <property type="entry name" value="TRANSPOSON"/>
    <property type="match status" value="1"/>
</dbReference>
<evidence type="ECO:0000259" key="1">
    <source>
        <dbReference type="Pfam" id="PF03184"/>
    </source>
</evidence>
<reference evidence="2 3" key="1">
    <citation type="journal article" date="2006" name="Science">
        <title>Phytophthora genome sequences uncover evolutionary origins and mechanisms of pathogenesis.</title>
        <authorList>
            <person name="Tyler B.M."/>
            <person name="Tripathy S."/>
            <person name="Zhang X."/>
            <person name="Dehal P."/>
            <person name="Jiang R.H."/>
            <person name="Aerts A."/>
            <person name="Arredondo F.D."/>
            <person name="Baxter L."/>
            <person name="Bensasson D."/>
            <person name="Beynon J.L."/>
            <person name="Chapman J."/>
            <person name="Damasceno C.M."/>
            <person name="Dorrance A.E."/>
            <person name="Dou D."/>
            <person name="Dickerman A.W."/>
            <person name="Dubchak I.L."/>
            <person name="Garbelotto M."/>
            <person name="Gijzen M."/>
            <person name="Gordon S.G."/>
            <person name="Govers F."/>
            <person name="Grunwald N.J."/>
            <person name="Huang W."/>
            <person name="Ivors K.L."/>
            <person name="Jones R.W."/>
            <person name="Kamoun S."/>
            <person name="Krampis K."/>
            <person name="Lamour K.H."/>
            <person name="Lee M.K."/>
            <person name="McDonald W.H."/>
            <person name="Medina M."/>
            <person name="Meijer H.J."/>
            <person name="Nordberg E.K."/>
            <person name="Maclean D.J."/>
            <person name="Ospina-Giraldo M.D."/>
            <person name="Morris P.F."/>
            <person name="Phuntumart V."/>
            <person name="Putnam N.H."/>
            <person name="Rash S."/>
            <person name="Rose J.K."/>
            <person name="Sakihama Y."/>
            <person name="Salamov A.A."/>
            <person name="Savidor A."/>
            <person name="Scheuring C.F."/>
            <person name="Smith B.M."/>
            <person name="Sobral B.W."/>
            <person name="Terry A."/>
            <person name="Torto-Alalibo T.A."/>
            <person name="Win J."/>
            <person name="Xu Z."/>
            <person name="Zhang H."/>
            <person name="Grigoriev I.V."/>
            <person name="Rokhsar D.S."/>
            <person name="Boore J.L."/>
        </authorList>
    </citation>
    <scope>NUCLEOTIDE SEQUENCE [LARGE SCALE GENOMIC DNA]</scope>
    <source>
        <strain evidence="2 3">P6497</strain>
    </source>
</reference>
<dbReference type="GeneID" id="20655272"/>
<dbReference type="EMBL" id="JH159152">
    <property type="protein sequence ID" value="EGZ23940.1"/>
    <property type="molecule type" value="Genomic_DNA"/>
</dbReference>
<gene>
    <name evidence="2" type="ORF">PHYSODRAFT_480573</name>
</gene>
<protein>
    <recommendedName>
        <fullName evidence="1">DDE-1 domain-containing protein</fullName>
    </recommendedName>
</protein>
<dbReference type="GO" id="GO:0003677">
    <property type="term" value="F:DNA binding"/>
    <property type="evidence" value="ECO:0007669"/>
    <property type="project" value="TreeGrafter"/>
</dbReference>
<proteinExistence type="predicted"/>
<keyword evidence="3" id="KW-1185">Reference proteome</keyword>
<dbReference type="InterPro" id="IPR050863">
    <property type="entry name" value="CenT-Element_Derived"/>
</dbReference>
<dbReference type="RefSeq" id="XP_009519228.1">
    <property type="nucleotide sequence ID" value="XM_009520933.1"/>
</dbReference>
<dbReference type="Pfam" id="PF03184">
    <property type="entry name" value="DDE_1"/>
    <property type="match status" value="1"/>
</dbReference>
<evidence type="ECO:0000313" key="3">
    <source>
        <dbReference type="Proteomes" id="UP000002640"/>
    </source>
</evidence>
<sequence>MPATNTSRRCRLTIEQKLVICTYAKKARAKESLTDVAEWATRTLKLKTPLSRQGAALIVKREAHWVATAESHRGRKQVVSLRHRKTDDIIMKEINDMEGTVEAVTGDVIRQRNGISQKRKHGEAASVDDDAVEEGRKKIRKLTDAYPRSEIYNFDETAFFFRQDAKTTLTQKKAVSGRKDPKNRITLALAVNADGPDKLPPLYIGSAAVLRPLQGRDVRAELGVIYKHSPKAWMTTSIFLEWLGEVNHQMWLKDRKILLLVDNVSSHVQPEVSFSNIRLAFLPKNTTSRLQPLDQGIIRSVKSKYSKKKVMDSVERYYDDRDQIKVDLYTALKWSKEAFDGVTSKTITNCWKHAGILSDRSRISSLLN</sequence>
<feature type="domain" description="DDE-1" evidence="1">
    <location>
        <begin position="182"/>
        <end position="351"/>
    </location>
</feature>
<accession>G4YZ82</accession>
<dbReference type="AlphaFoldDB" id="G4YZ82"/>
<dbReference type="PANTHER" id="PTHR19303:SF73">
    <property type="entry name" value="PROTEIN PDC2"/>
    <property type="match status" value="1"/>
</dbReference>
<dbReference type="OMA" id="INDMEGT"/>
<dbReference type="InParanoid" id="G4YZ82"/>
<name>G4YZ82_PHYSP</name>